<dbReference type="RefSeq" id="WP_028497677.1">
    <property type="nucleotide sequence ID" value="NZ_CALFSO010000030.1"/>
</dbReference>
<evidence type="ECO:0000256" key="10">
    <source>
        <dbReference type="RuleBase" id="RU362071"/>
    </source>
</evidence>
<dbReference type="GO" id="GO:0044780">
    <property type="term" value="P:bacterial-type flagellum assembly"/>
    <property type="evidence" value="ECO:0007669"/>
    <property type="project" value="UniProtKB-UniRule"/>
</dbReference>
<keyword evidence="8 10" id="KW-0975">Bacterial flagellum</keyword>
<dbReference type="GO" id="GO:0006605">
    <property type="term" value="P:protein targeting"/>
    <property type="evidence" value="ECO:0007669"/>
    <property type="project" value="UniProtKB-UniRule"/>
</dbReference>
<keyword evidence="12" id="KW-1185">Reference proteome</keyword>
<evidence type="ECO:0000256" key="3">
    <source>
        <dbReference type="ARBA" id="ARBA00021717"/>
    </source>
</evidence>
<dbReference type="AlphaFoldDB" id="A0A2S0PAS9"/>
<dbReference type="STRING" id="1122240.GCA_000620105_00149"/>
<keyword evidence="11" id="KW-0966">Cell projection</keyword>
<reference evidence="11 12" key="1">
    <citation type="submission" date="2018-04" db="EMBL/GenBank/DDBJ databases">
        <title>Denitrifier Microvirgula.</title>
        <authorList>
            <person name="Anderson E."/>
            <person name="Jang J."/>
            <person name="Ishii S."/>
        </authorList>
    </citation>
    <scope>NUCLEOTIDE SEQUENCE [LARGE SCALE GENOMIC DNA]</scope>
    <source>
        <strain evidence="11 12">BE2.4</strain>
    </source>
</reference>
<dbReference type="InterPro" id="IPR006303">
    <property type="entry name" value="FliR"/>
</dbReference>
<feature type="transmembrane region" description="Helical" evidence="10">
    <location>
        <begin position="180"/>
        <end position="202"/>
    </location>
</feature>
<evidence type="ECO:0000256" key="2">
    <source>
        <dbReference type="ARBA" id="ARBA00009772"/>
    </source>
</evidence>
<evidence type="ECO:0000256" key="5">
    <source>
        <dbReference type="ARBA" id="ARBA00022692"/>
    </source>
</evidence>
<organism evidence="11 12">
    <name type="scientific">Microvirgula aerodenitrificans</name>
    <dbReference type="NCBI Taxonomy" id="57480"/>
    <lineage>
        <taxon>Bacteria</taxon>
        <taxon>Pseudomonadati</taxon>
        <taxon>Pseudomonadota</taxon>
        <taxon>Betaproteobacteria</taxon>
        <taxon>Neisseriales</taxon>
        <taxon>Aquaspirillaceae</taxon>
        <taxon>Microvirgula</taxon>
    </lineage>
</organism>
<feature type="transmembrane region" description="Helical" evidence="10">
    <location>
        <begin position="121"/>
        <end position="141"/>
    </location>
</feature>
<feature type="transmembrane region" description="Helical" evidence="10">
    <location>
        <begin position="95"/>
        <end position="115"/>
    </location>
</feature>
<keyword evidence="11" id="KW-0969">Cilium</keyword>
<proteinExistence type="inferred from homology"/>
<evidence type="ECO:0000313" key="11">
    <source>
        <dbReference type="EMBL" id="AVY94442.1"/>
    </source>
</evidence>
<comment type="subcellular location">
    <subcellularLocation>
        <location evidence="10">Cell membrane</location>
        <topology evidence="10">Multi-pass membrane protein</topology>
    </subcellularLocation>
    <subcellularLocation>
        <location evidence="10">Bacterial flagellum basal body</location>
    </subcellularLocation>
</comment>
<evidence type="ECO:0000256" key="9">
    <source>
        <dbReference type="NCBIfam" id="TIGR01400"/>
    </source>
</evidence>
<dbReference type="PRINTS" id="PR00953">
    <property type="entry name" value="TYPE3IMRPROT"/>
</dbReference>
<dbReference type="InterPro" id="IPR002010">
    <property type="entry name" value="T3SS_IM_R"/>
</dbReference>
<feature type="transmembrane region" description="Helical" evidence="10">
    <location>
        <begin position="16"/>
        <end position="33"/>
    </location>
</feature>
<sequence length="264" mass="28178">MLELTDTQIGLLLSTYLWPLFRITGFLLADPLFGTKQVPRRIKTVLAISLTVLIAPLLPPMPAVPVVSGEGVFIIVQQLLIGAAMGFTMRLAITAVEVSGAIIAMQMGLGFAMQFDPGSGAQVSSVSRLLTLFTYLILLAINGHHVMLGTLVESFTLLPVSLAPLPAMSLKMLAGWGGTMLALGLWLSLPLVAALLIVNLSVGVMTRAAPQFNIFSFGFPMTLTIGFVVLYLSIPLLGTALEQVYLQAFVLMRQLLLPQTGSAP</sequence>
<accession>A0A2S0PAS9</accession>
<evidence type="ECO:0000313" key="12">
    <source>
        <dbReference type="Proteomes" id="UP000244173"/>
    </source>
</evidence>
<evidence type="ECO:0000256" key="7">
    <source>
        <dbReference type="ARBA" id="ARBA00023136"/>
    </source>
</evidence>
<dbReference type="Proteomes" id="UP000244173">
    <property type="component" value="Chromosome"/>
</dbReference>
<evidence type="ECO:0000256" key="8">
    <source>
        <dbReference type="ARBA" id="ARBA00023143"/>
    </source>
</evidence>
<dbReference type="PANTHER" id="PTHR30065">
    <property type="entry name" value="FLAGELLAR BIOSYNTHETIC PROTEIN FLIR"/>
    <property type="match status" value="1"/>
</dbReference>
<comment type="similarity">
    <text evidence="2 10">Belongs to the FliR/MopE/SpaR family.</text>
</comment>
<feature type="transmembrane region" description="Helical" evidence="10">
    <location>
        <begin position="45"/>
        <end position="65"/>
    </location>
</feature>
<keyword evidence="4 10" id="KW-1003">Cell membrane</keyword>
<keyword evidence="11" id="KW-0282">Flagellum</keyword>
<feature type="transmembrane region" description="Helical" evidence="10">
    <location>
        <begin position="214"/>
        <end position="234"/>
    </location>
</feature>
<keyword evidence="7 10" id="KW-0472">Membrane</keyword>
<protein>
    <recommendedName>
        <fullName evidence="3 9">Flagellar biosynthetic protein FliR</fullName>
    </recommendedName>
</protein>
<evidence type="ECO:0000256" key="6">
    <source>
        <dbReference type="ARBA" id="ARBA00022989"/>
    </source>
</evidence>
<dbReference type="NCBIfam" id="TIGR01400">
    <property type="entry name" value="fliR"/>
    <property type="match status" value="1"/>
</dbReference>
<gene>
    <name evidence="11" type="primary">fliR</name>
    <name evidence="11" type="ORF">DAI18_10580</name>
</gene>
<keyword evidence="5 10" id="KW-0812">Transmembrane</keyword>
<dbReference type="KEGG" id="maer:DAI18_10580"/>
<dbReference type="OrthoDB" id="9797790at2"/>
<dbReference type="PANTHER" id="PTHR30065:SF8">
    <property type="entry name" value="FLAGELLAR BIOSYNTHETIC PROTEIN FLIR"/>
    <property type="match status" value="1"/>
</dbReference>
<evidence type="ECO:0000256" key="4">
    <source>
        <dbReference type="ARBA" id="ARBA00022475"/>
    </source>
</evidence>
<comment type="function">
    <text evidence="1 10">Role in flagellar biosynthesis.</text>
</comment>
<evidence type="ECO:0000256" key="1">
    <source>
        <dbReference type="ARBA" id="ARBA00002578"/>
    </source>
</evidence>
<name>A0A2S0PAS9_9NEIS</name>
<dbReference type="GO" id="GO:0005886">
    <property type="term" value="C:plasma membrane"/>
    <property type="evidence" value="ECO:0007669"/>
    <property type="project" value="UniProtKB-SubCell"/>
</dbReference>
<dbReference type="Pfam" id="PF01311">
    <property type="entry name" value="Bac_export_1"/>
    <property type="match status" value="1"/>
</dbReference>
<dbReference type="GO" id="GO:0009425">
    <property type="term" value="C:bacterial-type flagellum basal body"/>
    <property type="evidence" value="ECO:0007669"/>
    <property type="project" value="UniProtKB-SubCell"/>
</dbReference>
<dbReference type="EMBL" id="CP028519">
    <property type="protein sequence ID" value="AVY94442.1"/>
    <property type="molecule type" value="Genomic_DNA"/>
</dbReference>
<keyword evidence="6 10" id="KW-1133">Transmembrane helix</keyword>